<protein>
    <submittedName>
        <fullName evidence="6">Serine protease, S1-C subfamily, contains C-terminal PDZ domain</fullName>
    </submittedName>
</protein>
<dbReference type="InterPro" id="IPR001478">
    <property type="entry name" value="PDZ"/>
</dbReference>
<keyword evidence="2" id="KW-0378">Hydrolase</keyword>
<evidence type="ECO:0000256" key="1">
    <source>
        <dbReference type="ARBA" id="ARBA00022670"/>
    </source>
</evidence>
<proteinExistence type="predicted"/>
<dbReference type="OrthoDB" id="9758917at2"/>
<feature type="domain" description="PDZ" evidence="5">
    <location>
        <begin position="290"/>
        <end position="391"/>
    </location>
</feature>
<evidence type="ECO:0000256" key="2">
    <source>
        <dbReference type="ARBA" id="ARBA00022801"/>
    </source>
</evidence>
<dbReference type="PANTHER" id="PTHR43343:SF3">
    <property type="entry name" value="PROTEASE DO-LIKE 8, CHLOROPLASTIC"/>
    <property type="match status" value="1"/>
</dbReference>
<dbReference type="Pfam" id="PF13180">
    <property type="entry name" value="PDZ_2"/>
    <property type="match status" value="1"/>
</dbReference>
<evidence type="ECO:0000259" key="5">
    <source>
        <dbReference type="SMART" id="SM00228"/>
    </source>
</evidence>
<dbReference type="Proteomes" id="UP000184016">
    <property type="component" value="Unassembled WGS sequence"/>
</dbReference>
<feature type="transmembrane region" description="Helical" evidence="4">
    <location>
        <begin position="21"/>
        <end position="43"/>
    </location>
</feature>
<accession>A0A1M6L1R6</accession>
<dbReference type="Pfam" id="PF13365">
    <property type="entry name" value="Trypsin_2"/>
    <property type="match status" value="1"/>
</dbReference>
<name>A0A1M6L1R6_9BACL</name>
<keyword evidence="4" id="KW-1133">Transmembrane helix</keyword>
<keyword evidence="1 6" id="KW-0645">Protease</keyword>
<dbReference type="STRING" id="1830138.SAMN05443507_10276"/>
<organism evidence="6 7">
    <name type="scientific">Alicyclobacillus tolerans</name>
    <dbReference type="NCBI Taxonomy" id="90970"/>
    <lineage>
        <taxon>Bacteria</taxon>
        <taxon>Bacillati</taxon>
        <taxon>Bacillota</taxon>
        <taxon>Bacilli</taxon>
        <taxon>Bacillales</taxon>
        <taxon>Alicyclobacillaceae</taxon>
        <taxon>Alicyclobacillus</taxon>
    </lineage>
</organism>
<gene>
    <name evidence="6" type="ORF">SAMN05443507_10276</name>
</gene>
<keyword evidence="4" id="KW-0812">Transmembrane</keyword>
<dbReference type="GO" id="GO:0006508">
    <property type="term" value="P:proteolysis"/>
    <property type="evidence" value="ECO:0007669"/>
    <property type="project" value="UniProtKB-KW"/>
</dbReference>
<dbReference type="Gene3D" id="2.30.42.10">
    <property type="match status" value="1"/>
</dbReference>
<dbReference type="PRINTS" id="PR00834">
    <property type="entry name" value="PROTEASES2C"/>
</dbReference>
<dbReference type="InterPro" id="IPR001940">
    <property type="entry name" value="Peptidase_S1C"/>
</dbReference>
<dbReference type="SUPFAM" id="SSF50494">
    <property type="entry name" value="Trypsin-like serine proteases"/>
    <property type="match status" value="1"/>
</dbReference>
<dbReference type="EMBL" id="FRAF01000002">
    <property type="protein sequence ID" value="SHJ65170.1"/>
    <property type="molecule type" value="Genomic_DNA"/>
</dbReference>
<keyword evidence="4" id="KW-0472">Membrane</keyword>
<evidence type="ECO:0000256" key="3">
    <source>
        <dbReference type="ARBA" id="ARBA00022825"/>
    </source>
</evidence>
<reference evidence="7" key="1">
    <citation type="submission" date="2016-11" db="EMBL/GenBank/DDBJ databases">
        <authorList>
            <person name="Varghese N."/>
            <person name="Submissions S."/>
        </authorList>
    </citation>
    <scope>NUCLEOTIDE SEQUENCE [LARGE SCALE GENOMIC DNA]</scope>
    <source>
        <strain evidence="7">USBA-503</strain>
    </source>
</reference>
<dbReference type="GO" id="GO:0004252">
    <property type="term" value="F:serine-type endopeptidase activity"/>
    <property type="evidence" value="ECO:0007669"/>
    <property type="project" value="InterPro"/>
</dbReference>
<dbReference type="SMART" id="SM00228">
    <property type="entry name" value="PDZ"/>
    <property type="match status" value="1"/>
</dbReference>
<evidence type="ECO:0000256" key="4">
    <source>
        <dbReference type="SAM" id="Phobius"/>
    </source>
</evidence>
<dbReference type="AlphaFoldDB" id="A0A1M6L1R6"/>
<dbReference type="PANTHER" id="PTHR43343">
    <property type="entry name" value="PEPTIDASE S12"/>
    <property type="match status" value="1"/>
</dbReference>
<sequence length="410" mass="42513">MARRKWRDDDLWQSRRNGGARTVLLGIGIFAAFAAGLGVGLLVQSPRVVEVPMQAPTSGAPSSTGALGNSPANTLASGQSANVITRVYNQVKNSICTITAISGGTGKNAGEEDIGTGFLINNQGDIATNAHVVNGQKTVTVTFGQKNYTGIVLSADTLDDLAIVHVAGIDQLPPLPLGNANTLVPGQFVIAIGNPFQLTESVTFGIISGLNRSMPMQTGHVMDGLIQTDAPLNPGNSGGPLLNEAGQVVGIDTAIESPVEGSVGIGFAIPINRLERLLPTLLRGEQVKHAWIGIAGMDIDSYLQSQLDLPVSQGIYVESVTPDSPAAKAGLRGDSGAAAANQTGQISKLRGDGDIIIGYNGHPIQTIEQLTADINRDQPGQVIQLTVLRNGKKIQISVTLGNWPSSSSGG</sequence>
<dbReference type="SUPFAM" id="SSF50156">
    <property type="entry name" value="PDZ domain-like"/>
    <property type="match status" value="1"/>
</dbReference>
<evidence type="ECO:0000313" key="6">
    <source>
        <dbReference type="EMBL" id="SHJ65170.1"/>
    </source>
</evidence>
<dbReference type="RefSeq" id="WP_072872837.1">
    <property type="nucleotide sequence ID" value="NZ_FRAF01000002.1"/>
</dbReference>
<dbReference type="InterPro" id="IPR036034">
    <property type="entry name" value="PDZ_sf"/>
</dbReference>
<dbReference type="InterPro" id="IPR009003">
    <property type="entry name" value="Peptidase_S1_PA"/>
</dbReference>
<keyword evidence="7" id="KW-1185">Reference proteome</keyword>
<keyword evidence="3" id="KW-0720">Serine protease</keyword>
<dbReference type="Gene3D" id="2.40.10.120">
    <property type="match status" value="1"/>
</dbReference>
<evidence type="ECO:0000313" key="7">
    <source>
        <dbReference type="Proteomes" id="UP000184016"/>
    </source>
</evidence>
<dbReference type="InterPro" id="IPR051201">
    <property type="entry name" value="Chloro_Bact_Ser_Proteases"/>
</dbReference>